<sequence length="269" mass="29960">MCSIPPCPPMPPLKMVLPDTHSPTKSDSQSPLYTCSDVCEWAVEHSSLWEVCIKYNLCHKKEPYRYNFINFDSILQVGPTCGLAALSMLVKGEVTAEEILDIAKLEGFSNNGEMFSCINMAKLADKVISLVELDNVKCTIRYGGLLSKETIDKMLEGAVLLVPYDADCNHSPCLKNGHTAHWALICGIIITEDAGEFYDSYPENIYVISRHGKSRFLAAWNIQDLAKSNRNLWEFSPKRGVDGLKYILPEGGIGGKEGLRNQFLMFEGL</sequence>
<dbReference type="Pfam" id="PF21646">
    <property type="entry name" value="ACTMAP-like_C"/>
    <property type="match status" value="1"/>
</dbReference>
<evidence type="ECO:0000256" key="6">
    <source>
        <dbReference type="ARBA" id="ARBA00034908"/>
    </source>
</evidence>
<comment type="similarity">
    <text evidence="4">Belongs to the ACTMAP family.</text>
</comment>
<protein>
    <recommendedName>
        <fullName evidence="5">Actin maturation protease</fullName>
    </recommendedName>
    <alternativeName>
        <fullName evidence="6">Actin aminopeptidase ACTMAP</fullName>
    </alternativeName>
</protein>
<evidence type="ECO:0000313" key="9">
    <source>
        <dbReference type="Proteomes" id="UP001153292"/>
    </source>
</evidence>
<reference evidence="8" key="1">
    <citation type="submission" date="2021-12" db="EMBL/GenBank/DDBJ databases">
        <authorList>
            <person name="King R."/>
        </authorList>
    </citation>
    <scope>NUCLEOTIDE SEQUENCE</scope>
</reference>
<dbReference type="Proteomes" id="UP001153292">
    <property type="component" value="Chromosome 17"/>
</dbReference>
<name>A0ABN8AYT0_CHISP</name>
<keyword evidence="9" id="KW-1185">Reference proteome</keyword>
<organism evidence="8 9">
    <name type="scientific">Chilo suppressalis</name>
    <name type="common">Asiatic rice borer moth</name>
    <dbReference type="NCBI Taxonomy" id="168631"/>
    <lineage>
        <taxon>Eukaryota</taxon>
        <taxon>Metazoa</taxon>
        <taxon>Ecdysozoa</taxon>
        <taxon>Arthropoda</taxon>
        <taxon>Hexapoda</taxon>
        <taxon>Insecta</taxon>
        <taxon>Pterygota</taxon>
        <taxon>Neoptera</taxon>
        <taxon>Endopterygota</taxon>
        <taxon>Lepidoptera</taxon>
        <taxon>Glossata</taxon>
        <taxon>Ditrysia</taxon>
        <taxon>Pyraloidea</taxon>
        <taxon>Crambidae</taxon>
        <taxon>Crambinae</taxon>
        <taxon>Chilo</taxon>
    </lineage>
</organism>
<accession>A0ABN8AYT0</accession>
<evidence type="ECO:0000256" key="2">
    <source>
        <dbReference type="ARBA" id="ARBA00022670"/>
    </source>
</evidence>
<evidence type="ECO:0000256" key="3">
    <source>
        <dbReference type="ARBA" id="ARBA00022801"/>
    </source>
</evidence>
<keyword evidence="3" id="KW-0378">Hydrolase</keyword>
<dbReference type="PANTHER" id="PTHR28631:SF1">
    <property type="entry name" value="ACTIN MATURATION PROTEASE"/>
    <property type="match status" value="1"/>
</dbReference>
<proteinExistence type="inferred from homology"/>
<evidence type="ECO:0000256" key="5">
    <source>
        <dbReference type="ARBA" id="ARBA00034848"/>
    </source>
</evidence>
<gene>
    <name evidence="8" type="ORF">CHILSU_LOCUS3556</name>
</gene>
<keyword evidence="2" id="KW-0645">Protease</keyword>
<dbReference type="PANTHER" id="PTHR28631">
    <property type="entry name" value="UPF0692 PROTEIN C19ORF54"/>
    <property type="match status" value="1"/>
</dbReference>
<dbReference type="InterPro" id="IPR040043">
    <property type="entry name" value="ACTMAP"/>
</dbReference>
<dbReference type="EMBL" id="OU963910">
    <property type="protein sequence ID" value="CAH0400366.1"/>
    <property type="molecule type" value="Genomic_DNA"/>
</dbReference>
<comment type="catalytic activity">
    <reaction evidence="7">
        <text>N-terminal N(alpha)-acetyl-L-cysteinyl-L-aspartyl-[protein] + H2O = N-terminal L-aspartyl-[protein] + N-acetyl-L-cysteine</text>
        <dbReference type="Rhea" id="RHEA:74579"/>
        <dbReference type="Rhea" id="RHEA-COMP:12669"/>
        <dbReference type="Rhea" id="RHEA-COMP:18395"/>
        <dbReference type="ChEBI" id="CHEBI:15377"/>
        <dbReference type="ChEBI" id="CHEBI:64720"/>
        <dbReference type="ChEBI" id="CHEBI:78236"/>
        <dbReference type="ChEBI" id="CHEBI:193599"/>
    </reaction>
    <physiologicalReaction direction="left-to-right" evidence="7">
        <dbReference type="Rhea" id="RHEA:74580"/>
    </physiologicalReaction>
</comment>
<evidence type="ECO:0000256" key="4">
    <source>
        <dbReference type="ARBA" id="ARBA00034725"/>
    </source>
</evidence>
<keyword evidence="1" id="KW-0031">Aminopeptidase</keyword>
<evidence type="ECO:0000256" key="7">
    <source>
        <dbReference type="ARBA" id="ARBA00049041"/>
    </source>
</evidence>
<evidence type="ECO:0000313" key="8">
    <source>
        <dbReference type="EMBL" id="CAH0400366.1"/>
    </source>
</evidence>
<evidence type="ECO:0000256" key="1">
    <source>
        <dbReference type="ARBA" id="ARBA00022438"/>
    </source>
</evidence>